<proteinExistence type="predicted"/>
<name>A0A7X0P0W9_9ACTN</name>
<organism evidence="3 4">
    <name type="scientific">Nonomuraea rubra</name>
    <dbReference type="NCBI Taxonomy" id="46180"/>
    <lineage>
        <taxon>Bacteria</taxon>
        <taxon>Bacillati</taxon>
        <taxon>Actinomycetota</taxon>
        <taxon>Actinomycetes</taxon>
        <taxon>Streptosporangiales</taxon>
        <taxon>Streptosporangiaceae</taxon>
        <taxon>Nonomuraea</taxon>
    </lineage>
</organism>
<dbReference type="InterPro" id="IPR017969">
    <property type="entry name" value="Heavy-metal-associated_CS"/>
</dbReference>
<keyword evidence="4" id="KW-1185">Reference proteome</keyword>
<dbReference type="Proteomes" id="UP000565579">
    <property type="component" value="Unassembled WGS sequence"/>
</dbReference>
<dbReference type="CDD" id="cd00371">
    <property type="entry name" value="HMA"/>
    <property type="match status" value="1"/>
</dbReference>
<dbReference type="PROSITE" id="PS01047">
    <property type="entry name" value="HMA_1"/>
    <property type="match status" value="1"/>
</dbReference>
<dbReference type="SUPFAM" id="SSF55008">
    <property type="entry name" value="HMA, heavy metal-associated domain"/>
    <property type="match status" value="1"/>
</dbReference>
<dbReference type="PRINTS" id="PR00944">
    <property type="entry name" value="CUEXPORT"/>
</dbReference>
<dbReference type="Gene3D" id="3.30.70.100">
    <property type="match status" value="1"/>
</dbReference>
<dbReference type="Pfam" id="PF00403">
    <property type="entry name" value="HMA"/>
    <property type="match status" value="1"/>
</dbReference>
<feature type="domain" description="HMA" evidence="2">
    <location>
        <begin position="1"/>
        <end position="64"/>
    </location>
</feature>
<dbReference type="PROSITE" id="PS50846">
    <property type="entry name" value="HMA_2"/>
    <property type="match status" value="1"/>
</dbReference>
<gene>
    <name evidence="3" type="ORF">HD593_008034</name>
</gene>
<protein>
    <submittedName>
        <fullName evidence="3">Copper chaperone CopZ</fullName>
    </submittedName>
</protein>
<dbReference type="RefSeq" id="WP_185107321.1">
    <property type="nucleotide sequence ID" value="NZ_BAAAXY010000072.1"/>
</dbReference>
<dbReference type="GO" id="GO:0006825">
    <property type="term" value="P:copper ion transport"/>
    <property type="evidence" value="ECO:0007669"/>
    <property type="project" value="InterPro"/>
</dbReference>
<evidence type="ECO:0000313" key="3">
    <source>
        <dbReference type="EMBL" id="MBB6553239.1"/>
    </source>
</evidence>
<dbReference type="InterPro" id="IPR006121">
    <property type="entry name" value="HMA_dom"/>
</dbReference>
<dbReference type="InterPro" id="IPR036163">
    <property type="entry name" value="HMA_dom_sf"/>
</dbReference>
<comment type="caution">
    <text evidence="3">The sequence shown here is derived from an EMBL/GenBank/DDBJ whole genome shotgun (WGS) entry which is preliminary data.</text>
</comment>
<keyword evidence="1" id="KW-0479">Metal-binding</keyword>
<accession>A0A7X0P0W9</accession>
<evidence type="ECO:0000256" key="1">
    <source>
        <dbReference type="ARBA" id="ARBA00022723"/>
    </source>
</evidence>
<dbReference type="AlphaFoldDB" id="A0A7X0P0W9"/>
<dbReference type="EMBL" id="JACHMI010000001">
    <property type="protein sequence ID" value="MBB6553239.1"/>
    <property type="molecule type" value="Genomic_DNA"/>
</dbReference>
<evidence type="ECO:0000313" key="4">
    <source>
        <dbReference type="Proteomes" id="UP000565579"/>
    </source>
</evidence>
<sequence length="64" mass="6593">MTSTYVVTGMNCQHCVNSITEAVGEVPGVTGVVVDLPTGRMDVTGGPQADLVRQAVQEAGFKVA</sequence>
<dbReference type="InterPro" id="IPR000428">
    <property type="entry name" value="Cu-bd"/>
</dbReference>
<evidence type="ECO:0000259" key="2">
    <source>
        <dbReference type="PROSITE" id="PS50846"/>
    </source>
</evidence>
<reference evidence="3 4" key="1">
    <citation type="submission" date="2020-08" db="EMBL/GenBank/DDBJ databases">
        <title>Sequencing the genomes of 1000 actinobacteria strains.</title>
        <authorList>
            <person name="Klenk H.-P."/>
        </authorList>
    </citation>
    <scope>NUCLEOTIDE SEQUENCE [LARGE SCALE GENOMIC DNA]</scope>
    <source>
        <strain evidence="3 4">DSM 43768</strain>
    </source>
</reference>
<dbReference type="GO" id="GO:0005507">
    <property type="term" value="F:copper ion binding"/>
    <property type="evidence" value="ECO:0007669"/>
    <property type="project" value="InterPro"/>
</dbReference>